<dbReference type="Pfam" id="PF01844">
    <property type="entry name" value="HNH"/>
    <property type="match status" value="1"/>
</dbReference>
<dbReference type="GO" id="GO:0003676">
    <property type="term" value="F:nucleic acid binding"/>
    <property type="evidence" value="ECO:0007669"/>
    <property type="project" value="InterPro"/>
</dbReference>
<dbReference type="AlphaFoldDB" id="A0A7X0IM20"/>
<feature type="domain" description="HNH" evidence="1">
    <location>
        <begin position="53"/>
        <end position="93"/>
    </location>
</feature>
<dbReference type="InterPro" id="IPR003615">
    <property type="entry name" value="HNH_nuc"/>
</dbReference>
<keyword evidence="3" id="KW-1185">Reference proteome</keyword>
<dbReference type="GO" id="GO:0008270">
    <property type="term" value="F:zinc ion binding"/>
    <property type="evidence" value="ECO:0007669"/>
    <property type="project" value="InterPro"/>
</dbReference>
<dbReference type="RefSeq" id="WP_184986567.1">
    <property type="nucleotide sequence ID" value="NZ_BAAALO010000059.1"/>
</dbReference>
<proteinExistence type="predicted"/>
<dbReference type="Gene3D" id="1.10.30.50">
    <property type="match status" value="1"/>
</dbReference>
<dbReference type="Proteomes" id="UP000555564">
    <property type="component" value="Unassembled WGS sequence"/>
</dbReference>
<sequence length="216" mass="23976">MRKFADEGMPTHEEIARYWYCRALPGSDYIPLIDLGEPECFACGWCRQEQVSSKEASAKVWKGLERAHVVPRALGGPDSVENIILLCQACHENAPDTADAARFWRWVVDHPNSGGLGYLFHLSGPQDPRARNYTGPQAKDLNALASLRAGELKVLAEIYENNPPGTLQQRLHEAVRSIGGVSTHWGIGLSSGTVAELLREIVRSELALRQNRFEES</sequence>
<dbReference type="InterPro" id="IPR002711">
    <property type="entry name" value="HNH"/>
</dbReference>
<dbReference type="EMBL" id="JACHIU010000001">
    <property type="protein sequence ID" value="MBB6476488.1"/>
    <property type="molecule type" value="Genomic_DNA"/>
</dbReference>
<evidence type="ECO:0000313" key="3">
    <source>
        <dbReference type="Proteomes" id="UP000555564"/>
    </source>
</evidence>
<accession>A0A7X0IM20</accession>
<dbReference type="CDD" id="cd00085">
    <property type="entry name" value="HNHc"/>
    <property type="match status" value="1"/>
</dbReference>
<dbReference type="GO" id="GO:0004519">
    <property type="term" value="F:endonuclease activity"/>
    <property type="evidence" value="ECO:0007669"/>
    <property type="project" value="InterPro"/>
</dbReference>
<evidence type="ECO:0000259" key="1">
    <source>
        <dbReference type="Pfam" id="PF01844"/>
    </source>
</evidence>
<protein>
    <recommendedName>
        <fullName evidence="1">HNH domain-containing protein</fullName>
    </recommendedName>
</protein>
<gene>
    <name evidence="2" type="ORF">BJ992_005919</name>
</gene>
<comment type="caution">
    <text evidence="2">The sequence shown here is derived from an EMBL/GenBank/DDBJ whole genome shotgun (WGS) entry which is preliminary data.</text>
</comment>
<evidence type="ECO:0000313" key="2">
    <source>
        <dbReference type="EMBL" id="MBB6476488.1"/>
    </source>
</evidence>
<organism evidence="2 3">
    <name type="scientific">Sphaerisporangium rubeum</name>
    <dbReference type="NCBI Taxonomy" id="321317"/>
    <lineage>
        <taxon>Bacteria</taxon>
        <taxon>Bacillati</taxon>
        <taxon>Actinomycetota</taxon>
        <taxon>Actinomycetes</taxon>
        <taxon>Streptosporangiales</taxon>
        <taxon>Streptosporangiaceae</taxon>
        <taxon>Sphaerisporangium</taxon>
    </lineage>
</organism>
<name>A0A7X0IM20_9ACTN</name>
<reference evidence="2 3" key="1">
    <citation type="submission" date="2020-08" db="EMBL/GenBank/DDBJ databases">
        <title>Sequencing the genomes of 1000 actinobacteria strains.</title>
        <authorList>
            <person name="Klenk H.-P."/>
        </authorList>
    </citation>
    <scope>NUCLEOTIDE SEQUENCE [LARGE SCALE GENOMIC DNA]</scope>
    <source>
        <strain evidence="2 3">DSM 44936</strain>
    </source>
</reference>